<organism evidence="8 9">
    <name type="scientific">Rhodoblastus acidophilus</name>
    <name type="common">Rhodopseudomonas acidophila</name>
    <dbReference type="NCBI Taxonomy" id="1074"/>
    <lineage>
        <taxon>Bacteria</taxon>
        <taxon>Pseudomonadati</taxon>
        <taxon>Pseudomonadota</taxon>
        <taxon>Alphaproteobacteria</taxon>
        <taxon>Hyphomicrobiales</taxon>
        <taxon>Rhodoblastaceae</taxon>
        <taxon>Rhodoblastus</taxon>
    </lineage>
</organism>
<dbReference type="InterPro" id="IPR051401">
    <property type="entry name" value="GtrA_CellWall_Glycosyl"/>
</dbReference>
<dbReference type="AlphaFoldDB" id="A0A212S008"/>
<keyword evidence="4 6" id="KW-1133">Transmembrane helix</keyword>
<dbReference type="OrthoDB" id="163232at2"/>
<comment type="subcellular location">
    <subcellularLocation>
        <location evidence="1">Membrane</location>
        <topology evidence="1">Multi-pass membrane protein</topology>
    </subcellularLocation>
</comment>
<dbReference type="RefSeq" id="WP_158255289.1">
    <property type="nucleotide sequence ID" value="NZ_FYDG01000009.1"/>
</dbReference>
<evidence type="ECO:0000256" key="3">
    <source>
        <dbReference type="ARBA" id="ARBA00022692"/>
    </source>
</evidence>
<feature type="transmembrane region" description="Helical" evidence="6">
    <location>
        <begin position="106"/>
        <end position="123"/>
    </location>
</feature>
<feature type="transmembrane region" description="Helical" evidence="6">
    <location>
        <begin position="20"/>
        <end position="39"/>
    </location>
</feature>
<dbReference type="PANTHER" id="PTHR38459:SF1">
    <property type="entry name" value="PROPHAGE BACTOPRENOL-LINKED GLUCOSE TRANSLOCASE HOMOLOG"/>
    <property type="match status" value="1"/>
</dbReference>
<gene>
    <name evidence="8" type="ORF">SAMN06265338_10998</name>
</gene>
<comment type="similarity">
    <text evidence="2">Belongs to the GtrA family.</text>
</comment>
<dbReference type="Proteomes" id="UP000198418">
    <property type="component" value="Unassembled WGS sequence"/>
</dbReference>
<evidence type="ECO:0000256" key="1">
    <source>
        <dbReference type="ARBA" id="ARBA00004141"/>
    </source>
</evidence>
<keyword evidence="9" id="KW-1185">Reference proteome</keyword>
<proteinExistence type="inferred from homology"/>
<feature type="transmembrane region" description="Helical" evidence="6">
    <location>
        <begin position="45"/>
        <end position="69"/>
    </location>
</feature>
<dbReference type="GO" id="GO:0000271">
    <property type="term" value="P:polysaccharide biosynthetic process"/>
    <property type="evidence" value="ECO:0007669"/>
    <property type="project" value="InterPro"/>
</dbReference>
<keyword evidence="5 6" id="KW-0472">Membrane</keyword>
<evidence type="ECO:0000256" key="5">
    <source>
        <dbReference type="ARBA" id="ARBA00023136"/>
    </source>
</evidence>
<evidence type="ECO:0000256" key="2">
    <source>
        <dbReference type="ARBA" id="ARBA00009399"/>
    </source>
</evidence>
<sequence>MIQPAAALIRRLAQARFLRFLVVGGLNTVFGYGLFYLLLRLSGSALFALTLGTVIGVLFNFVTTGALVFRTMERRRLAKFLGVYGIVYLYNAAGLTILQAMALDPALAGLLLLPGAVAISYGLNRSFVFNRAPAVEGGPHP</sequence>
<dbReference type="Pfam" id="PF04138">
    <property type="entry name" value="GtrA_DPMS_TM"/>
    <property type="match status" value="1"/>
</dbReference>
<dbReference type="PANTHER" id="PTHR38459">
    <property type="entry name" value="PROPHAGE BACTOPRENOL-LINKED GLUCOSE TRANSLOCASE HOMOLOG"/>
    <property type="match status" value="1"/>
</dbReference>
<name>A0A212S008_RHOAC</name>
<evidence type="ECO:0000313" key="8">
    <source>
        <dbReference type="EMBL" id="SNB78286.1"/>
    </source>
</evidence>
<reference evidence="9" key="1">
    <citation type="submission" date="2017-06" db="EMBL/GenBank/DDBJ databases">
        <authorList>
            <person name="Varghese N."/>
            <person name="Submissions S."/>
        </authorList>
    </citation>
    <scope>NUCLEOTIDE SEQUENCE [LARGE SCALE GENOMIC DNA]</scope>
    <source>
        <strain evidence="9">DSM 137</strain>
    </source>
</reference>
<accession>A0A212S008</accession>
<protein>
    <submittedName>
        <fullName evidence="8">GtrA-like protein</fullName>
    </submittedName>
</protein>
<evidence type="ECO:0000256" key="4">
    <source>
        <dbReference type="ARBA" id="ARBA00022989"/>
    </source>
</evidence>
<dbReference type="GO" id="GO:0005886">
    <property type="term" value="C:plasma membrane"/>
    <property type="evidence" value="ECO:0007669"/>
    <property type="project" value="TreeGrafter"/>
</dbReference>
<evidence type="ECO:0000313" key="9">
    <source>
        <dbReference type="Proteomes" id="UP000198418"/>
    </source>
</evidence>
<dbReference type="InterPro" id="IPR007267">
    <property type="entry name" value="GtrA_DPMS_TM"/>
</dbReference>
<feature type="transmembrane region" description="Helical" evidence="6">
    <location>
        <begin position="81"/>
        <end position="100"/>
    </location>
</feature>
<evidence type="ECO:0000256" key="6">
    <source>
        <dbReference type="SAM" id="Phobius"/>
    </source>
</evidence>
<evidence type="ECO:0000259" key="7">
    <source>
        <dbReference type="Pfam" id="PF04138"/>
    </source>
</evidence>
<keyword evidence="3 6" id="KW-0812">Transmembrane</keyword>
<dbReference type="EMBL" id="FYDG01000009">
    <property type="protein sequence ID" value="SNB78286.1"/>
    <property type="molecule type" value="Genomic_DNA"/>
</dbReference>
<feature type="domain" description="GtrA/DPMS transmembrane" evidence="7">
    <location>
        <begin position="19"/>
        <end position="129"/>
    </location>
</feature>